<dbReference type="Pfam" id="PF10851">
    <property type="entry name" value="DUF2652"/>
    <property type="match status" value="1"/>
</dbReference>
<gene>
    <name evidence="1" type="ORF">OCK74_10940</name>
</gene>
<keyword evidence="2" id="KW-1185">Reference proteome</keyword>
<dbReference type="EMBL" id="JAOTIF010000006">
    <property type="protein sequence ID" value="MCU7549634.1"/>
    <property type="molecule type" value="Genomic_DNA"/>
</dbReference>
<proteinExistence type="predicted"/>
<reference evidence="1" key="2">
    <citation type="submission" date="2023-04" db="EMBL/GenBank/DDBJ databases">
        <title>Paracnuella aquatica gen. nov., sp. nov., a member of the family Chitinophagaceae isolated from a hot spring.</title>
        <authorList>
            <person name="Wang C."/>
        </authorList>
    </citation>
    <scope>NUCLEOTIDE SEQUENCE</scope>
    <source>
        <strain evidence="1">LB-8</strain>
    </source>
</reference>
<dbReference type="InterPro" id="IPR020503">
    <property type="entry name" value="Uncharacterised_Rv2561"/>
</dbReference>
<evidence type="ECO:0000313" key="2">
    <source>
        <dbReference type="Proteomes" id="UP001155483"/>
    </source>
</evidence>
<dbReference type="SUPFAM" id="SSF55961">
    <property type="entry name" value="Bet v1-like"/>
    <property type="match status" value="1"/>
</dbReference>
<dbReference type="InterPro" id="IPR029787">
    <property type="entry name" value="Nucleotide_cyclase"/>
</dbReference>
<accession>A0A9X2XUP4</accession>
<dbReference type="AlphaFoldDB" id="A0A9X2XUP4"/>
<sequence>MATQKTPGIQKAFLFMPDITGFTEFVNSNEIMHAQNIIKELLEIIIESNQLDLKVSEIEGDAVFFYRIGNAPSMNQLLEQIQTMFTRFHQHLQLYDHQRICPCGACSSSKNLKLKVFAHFGEVTGVSIKEHRTLFGKDVIVLHRLLKNSLHKKEYALFTKHLLQDAQPLHSTPSWYEFEDASEQYDVGTINFTVADLSRLHDEMPPVTPPAYHLYKKTKPVFSHEQLIPFPIAQVFTPIFDLSQRPNWMDGVDKVEIVGHDHINRVGTKHCCIVHGENDSFIVTNYAKIESGIMELIEMDEKGMGGLSFHLEQVSDNETLVKIDLLIRNNPIILLYYHLLMKSKLQKRIIQGLNNLAELCRHAAVVESDPAGGRTGSQIISD</sequence>
<reference evidence="1" key="1">
    <citation type="submission" date="2022-09" db="EMBL/GenBank/DDBJ databases">
        <authorList>
            <person name="Yuan C."/>
            <person name="Ke Z."/>
        </authorList>
    </citation>
    <scope>NUCLEOTIDE SEQUENCE</scope>
    <source>
        <strain evidence="1">LB-8</strain>
    </source>
</reference>
<organism evidence="1 2">
    <name type="scientific">Paraflavisolibacter caeni</name>
    <dbReference type="NCBI Taxonomy" id="2982496"/>
    <lineage>
        <taxon>Bacteria</taxon>
        <taxon>Pseudomonadati</taxon>
        <taxon>Bacteroidota</taxon>
        <taxon>Chitinophagia</taxon>
        <taxon>Chitinophagales</taxon>
        <taxon>Chitinophagaceae</taxon>
        <taxon>Paraflavisolibacter</taxon>
    </lineage>
</organism>
<protein>
    <submittedName>
        <fullName evidence="1">DUF2652 domain-containing protein</fullName>
    </submittedName>
</protein>
<dbReference type="Proteomes" id="UP001155483">
    <property type="component" value="Unassembled WGS sequence"/>
</dbReference>
<dbReference type="RefSeq" id="WP_279297074.1">
    <property type="nucleotide sequence ID" value="NZ_JAOTIF010000006.1"/>
</dbReference>
<name>A0A9X2XUP4_9BACT</name>
<dbReference type="CDD" id="cd07812">
    <property type="entry name" value="SRPBCC"/>
    <property type="match status" value="1"/>
</dbReference>
<comment type="caution">
    <text evidence="1">The sequence shown here is derived from an EMBL/GenBank/DDBJ whole genome shotgun (WGS) entry which is preliminary data.</text>
</comment>
<dbReference type="Gene3D" id="3.30.70.1230">
    <property type="entry name" value="Nucleotide cyclase"/>
    <property type="match status" value="1"/>
</dbReference>
<evidence type="ECO:0000313" key="1">
    <source>
        <dbReference type="EMBL" id="MCU7549634.1"/>
    </source>
</evidence>